<accession>A0A4V1X9M4</accession>
<evidence type="ECO:0000256" key="2">
    <source>
        <dbReference type="ARBA" id="ARBA00022857"/>
    </source>
</evidence>
<keyword evidence="4" id="KW-0560">Oxidoreductase</keyword>
<dbReference type="PANTHER" id="PTHR43647">
    <property type="entry name" value="DEHYDROGENASE"/>
    <property type="match status" value="1"/>
</dbReference>
<dbReference type="GO" id="GO:0000253">
    <property type="term" value="F:3-beta-hydroxysteroid 3-dehydrogenase (NADP+) activity"/>
    <property type="evidence" value="ECO:0007669"/>
    <property type="project" value="TreeGrafter"/>
</dbReference>
<evidence type="ECO:0000256" key="4">
    <source>
        <dbReference type="ARBA" id="ARBA00023002"/>
    </source>
</evidence>
<keyword evidence="7" id="KW-0472">Membrane</keyword>
<gene>
    <name evidence="8" type="ORF">DL764_007422</name>
</gene>
<dbReference type="OrthoDB" id="9989144at2759"/>
<evidence type="ECO:0000313" key="8">
    <source>
        <dbReference type="EMBL" id="RYO96674.1"/>
    </source>
</evidence>
<keyword evidence="7" id="KW-1133">Transmembrane helix</keyword>
<keyword evidence="2" id="KW-0521">NADP</keyword>
<dbReference type="InterPro" id="IPR036291">
    <property type="entry name" value="NAD(P)-bd_dom_sf"/>
</dbReference>
<comment type="caution">
    <text evidence="8">The sequence shown here is derived from an EMBL/GenBank/DDBJ whole genome shotgun (WGS) entry which is preliminary data.</text>
</comment>
<dbReference type="InterPro" id="IPR051593">
    <property type="entry name" value="Ergosterol_Biosynth_ERG27"/>
</dbReference>
<evidence type="ECO:0000256" key="3">
    <source>
        <dbReference type="ARBA" id="ARBA00022955"/>
    </source>
</evidence>
<evidence type="ECO:0000256" key="5">
    <source>
        <dbReference type="ARBA" id="ARBA00023098"/>
    </source>
</evidence>
<evidence type="ECO:0000256" key="1">
    <source>
        <dbReference type="ARBA" id="ARBA00022516"/>
    </source>
</evidence>
<dbReference type="GO" id="GO:0006696">
    <property type="term" value="P:ergosterol biosynthetic process"/>
    <property type="evidence" value="ECO:0007669"/>
    <property type="project" value="TreeGrafter"/>
</dbReference>
<evidence type="ECO:0000256" key="7">
    <source>
        <dbReference type="SAM" id="Phobius"/>
    </source>
</evidence>
<reference evidence="8 9" key="1">
    <citation type="submission" date="2018-06" db="EMBL/GenBank/DDBJ databases">
        <title>Complete Genomes of Monosporascus.</title>
        <authorList>
            <person name="Robinson A.J."/>
            <person name="Natvig D.O."/>
        </authorList>
    </citation>
    <scope>NUCLEOTIDE SEQUENCE [LARGE SCALE GENOMIC DNA]</scope>
    <source>
        <strain evidence="8 9">CBS 110550</strain>
    </source>
</reference>
<dbReference type="GO" id="GO:0005741">
    <property type="term" value="C:mitochondrial outer membrane"/>
    <property type="evidence" value="ECO:0007669"/>
    <property type="project" value="TreeGrafter"/>
</dbReference>
<dbReference type="STRING" id="155417.A0A4V1X9M4"/>
<keyword evidence="5" id="KW-0443">Lipid metabolism</keyword>
<organism evidence="8 9">
    <name type="scientific">Monosporascus ibericus</name>
    <dbReference type="NCBI Taxonomy" id="155417"/>
    <lineage>
        <taxon>Eukaryota</taxon>
        <taxon>Fungi</taxon>
        <taxon>Dikarya</taxon>
        <taxon>Ascomycota</taxon>
        <taxon>Pezizomycotina</taxon>
        <taxon>Sordariomycetes</taxon>
        <taxon>Xylariomycetidae</taxon>
        <taxon>Xylariales</taxon>
        <taxon>Xylariales incertae sedis</taxon>
        <taxon>Monosporascus</taxon>
    </lineage>
</organism>
<keyword evidence="7" id="KW-0812">Transmembrane</keyword>
<dbReference type="SUPFAM" id="SSF51735">
    <property type="entry name" value="NAD(P)-binding Rossmann-fold domains"/>
    <property type="match status" value="1"/>
</dbReference>
<protein>
    <recommendedName>
        <fullName evidence="10">3-keto-steroid reductase</fullName>
    </recommendedName>
</protein>
<keyword evidence="1" id="KW-0444">Lipid biosynthesis</keyword>
<evidence type="ECO:0008006" key="10">
    <source>
        <dbReference type="Google" id="ProtNLM"/>
    </source>
</evidence>
<dbReference type="GO" id="GO:0005789">
    <property type="term" value="C:endoplasmic reticulum membrane"/>
    <property type="evidence" value="ECO:0007669"/>
    <property type="project" value="TreeGrafter"/>
</dbReference>
<keyword evidence="9" id="KW-1185">Reference proteome</keyword>
<proteinExistence type="inferred from homology"/>
<name>A0A4V1X9M4_9PEZI</name>
<dbReference type="Gene3D" id="3.40.50.720">
    <property type="entry name" value="NAD(P)-binding Rossmann-like Domain"/>
    <property type="match status" value="1"/>
</dbReference>
<dbReference type="GO" id="GO:0005811">
    <property type="term" value="C:lipid droplet"/>
    <property type="evidence" value="ECO:0007669"/>
    <property type="project" value="TreeGrafter"/>
</dbReference>
<evidence type="ECO:0000256" key="6">
    <source>
        <dbReference type="ARBA" id="ARBA00023593"/>
    </source>
</evidence>
<dbReference type="AlphaFoldDB" id="A0A4V1X9M4"/>
<dbReference type="EMBL" id="QJNU01000507">
    <property type="protein sequence ID" value="RYO96674.1"/>
    <property type="molecule type" value="Genomic_DNA"/>
</dbReference>
<dbReference type="Proteomes" id="UP000293360">
    <property type="component" value="Unassembled WGS sequence"/>
</dbReference>
<sequence length="489" mass="53843">MTSPPWAAAPSHEQYFVLLTGANSGVGLGIGQRLISDFLATRSLTSHLILIPTTRSLEKSRETIQSLRARVEHAARHSGRLRSRAGPDYNPQTAIDRVHFLGLQLDLCDLPSVYAAADRLVRGELSDPAGRIKDVSIPRIDAVIFNAGIGGWSGLNWPGLARQFVSVGLIQAATFPSFKEALPAAVLDQKELLGGRSAEAKPPPPELAEVFCANLFGHYLLAHELMPLLSRPGGGELPPGRVIWTSSIDAGGEHLDLDDFQARVRKPPYESSKRITDIIVLTAELPSVQPVAAPYFSAASAPVSSEETRVTDEKSAAQMVRPRFYLAHPGIVCTPLFPLNWFLYFWYHLAMYLARWLGSPWHTVEPYEGACAPTWLALADRGELDARNASHVKWGSACSRSGRVVAPKKTEVEGWGWDGQVGGLEDAVAEARVERDPSLDALLSNAKGRKWDAVALTEEKRARFEEDGRRCWAELERLRREWEVALGRR</sequence>
<feature type="transmembrane region" description="Helical" evidence="7">
    <location>
        <begin position="324"/>
        <end position="347"/>
    </location>
</feature>
<keyword evidence="3" id="KW-0752">Steroid biosynthesis</keyword>
<evidence type="ECO:0000313" key="9">
    <source>
        <dbReference type="Proteomes" id="UP000293360"/>
    </source>
</evidence>
<dbReference type="PANTHER" id="PTHR43647:SF1">
    <property type="entry name" value="3-KETO-STEROID REDUCTASE ERG27"/>
    <property type="match status" value="1"/>
</dbReference>
<comment type="similarity">
    <text evidence="6">Belongs to the short-chain dehydrogenases/reductases (SDR) family. ERG27 subfamily.</text>
</comment>